<dbReference type="AlphaFoldDB" id="A0AAD9RYJ4"/>
<keyword evidence="2" id="KW-1185">Reference proteome</keyword>
<reference evidence="1" key="1">
    <citation type="submission" date="2021-08" db="EMBL/GenBank/DDBJ databases">
        <authorList>
            <person name="Misof B."/>
            <person name="Oliver O."/>
            <person name="Podsiadlowski L."/>
            <person name="Donath A."/>
            <person name="Peters R."/>
            <person name="Mayer C."/>
            <person name="Rust J."/>
            <person name="Gunkel S."/>
            <person name="Lesny P."/>
            <person name="Martin S."/>
            <person name="Oeyen J.P."/>
            <person name="Petersen M."/>
            <person name="Panagiotis P."/>
            <person name="Wilbrandt J."/>
            <person name="Tanja T."/>
        </authorList>
    </citation>
    <scope>NUCLEOTIDE SEQUENCE</scope>
    <source>
        <strain evidence="1">GBR_01_08_01A</strain>
        <tissue evidence="1">Thorax + abdomen</tissue>
    </source>
</reference>
<evidence type="ECO:0000313" key="1">
    <source>
        <dbReference type="EMBL" id="KAK2588294.1"/>
    </source>
</evidence>
<accession>A0AAD9RYJ4</accession>
<evidence type="ECO:0000313" key="2">
    <source>
        <dbReference type="Proteomes" id="UP001258017"/>
    </source>
</evidence>
<sequence length="86" mass="9397">MTFSAVIVPRTIRKRSFLEVVDRGEVSERGASSAGIKLATVNKEKFIKLPRSEKDLAGVVEWSVDCEDFANYVVKLANLARPSGAA</sequence>
<dbReference type="EMBL" id="JAIFRP010000006">
    <property type="protein sequence ID" value="KAK2588294.1"/>
    <property type="molecule type" value="Genomic_DNA"/>
</dbReference>
<gene>
    <name evidence="1" type="ORF">KPH14_004313</name>
</gene>
<organism evidence="1 2">
    <name type="scientific">Odynerus spinipes</name>
    <dbReference type="NCBI Taxonomy" id="1348599"/>
    <lineage>
        <taxon>Eukaryota</taxon>
        <taxon>Metazoa</taxon>
        <taxon>Ecdysozoa</taxon>
        <taxon>Arthropoda</taxon>
        <taxon>Hexapoda</taxon>
        <taxon>Insecta</taxon>
        <taxon>Pterygota</taxon>
        <taxon>Neoptera</taxon>
        <taxon>Endopterygota</taxon>
        <taxon>Hymenoptera</taxon>
        <taxon>Apocrita</taxon>
        <taxon>Aculeata</taxon>
        <taxon>Vespoidea</taxon>
        <taxon>Vespidae</taxon>
        <taxon>Eumeninae</taxon>
        <taxon>Odynerus</taxon>
    </lineage>
</organism>
<protein>
    <submittedName>
        <fullName evidence="1">Uncharacterized protein</fullName>
    </submittedName>
</protein>
<proteinExistence type="predicted"/>
<reference evidence="1" key="2">
    <citation type="journal article" date="2023" name="Commun. Biol.">
        <title>Intrasexual cuticular hydrocarbon dimorphism in a wasp sheds light on hydrocarbon biosynthesis genes in Hymenoptera.</title>
        <authorList>
            <person name="Moris V.C."/>
            <person name="Podsiadlowski L."/>
            <person name="Martin S."/>
            <person name="Oeyen J.P."/>
            <person name="Donath A."/>
            <person name="Petersen M."/>
            <person name="Wilbrandt J."/>
            <person name="Misof B."/>
            <person name="Liedtke D."/>
            <person name="Thamm M."/>
            <person name="Scheiner R."/>
            <person name="Schmitt T."/>
            <person name="Niehuis O."/>
        </authorList>
    </citation>
    <scope>NUCLEOTIDE SEQUENCE</scope>
    <source>
        <strain evidence="1">GBR_01_08_01A</strain>
    </source>
</reference>
<dbReference type="Proteomes" id="UP001258017">
    <property type="component" value="Unassembled WGS sequence"/>
</dbReference>
<comment type="caution">
    <text evidence="1">The sequence shown here is derived from an EMBL/GenBank/DDBJ whole genome shotgun (WGS) entry which is preliminary data.</text>
</comment>
<name>A0AAD9RYJ4_9HYME</name>